<evidence type="ECO:0000313" key="5">
    <source>
        <dbReference type="EMBL" id="MFC4022300.1"/>
    </source>
</evidence>
<gene>
    <name evidence="5" type="ORF">ACFOUV_00550</name>
</gene>
<comment type="caution">
    <text evidence="5">The sequence shown here is derived from an EMBL/GenBank/DDBJ whole genome shotgun (WGS) entry which is preliminary data.</text>
</comment>
<dbReference type="RefSeq" id="WP_379494818.1">
    <property type="nucleotide sequence ID" value="NZ_JBHSAO010000001.1"/>
</dbReference>
<keyword evidence="2" id="KW-0436">Ligase</keyword>
<dbReference type="Gene3D" id="3.40.50.12780">
    <property type="entry name" value="N-terminal domain of ligase-like"/>
    <property type="match status" value="1"/>
</dbReference>
<accession>A0ABV8GUN7</accession>
<evidence type="ECO:0000256" key="1">
    <source>
        <dbReference type="ARBA" id="ARBA00006432"/>
    </source>
</evidence>
<dbReference type="EMBL" id="JBHSAO010000001">
    <property type="protein sequence ID" value="MFC4022300.1"/>
    <property type="molecule type" value="Genomic_DNA"/>
</dbReference>
<dbReference type="Gene3D" id="3.30.300.30">
    <property type="match status" value="1"/>
</dbReference>
<feature type="domain" description="AMP-dependent synthetase/ligase" evidence="3">
    <location>
        <begin position="13"/>
        <end position="372"/>
    </location>
</feature>
<dbReference type="SUPFAM" id="SSF56801">
    <property type="entry name" value="Acetyl-CoA synthetase-like"/>
    <property type="match status" value="1"/>
</dbReference>
<evidence type="ECO:0000313" key="6">
    <source>
        <dbReference type="Proteomes" id="UP001595772"/>
    </source>
</evidence>
<proteinExistence type="inferred from homology"/>
<dbReference type="InterPro" id="IPR045851">
    <property type="entry name" value="AMP-bd_C_sf"/>
</dbReference>
<evidence type="ECO:0000259" key="4">
    <source>
        <dbReference type="Pfam" id="PF13193"/>
    </source>
</evidence>
<keyword evidence="6" id="KW-1185">Reference proteome</keyword>
<dbReference type="InterPro" id="IPR000873">
    <property type="entry name" value="AMP-dep_synth/lig_dom"/>
</dbReference>
<sequence>MLTHGNMTIYTYLQKQVKKYPNKVFIYFEEEEITYQDMENRVNQTASWLLQQGIQKNDTVAVMLKNAPAFYDIWFACGALGAVLLPINTASTPNELNYFLEHSDSKGFIYDESLITEKHQEIFSDLKQLLFARPNDINWKKELDVQRKDSHYHNVDAHDVCGIMYTSGTTAKPKGVLITHENYLYAGHSSVLYQQLQPDDRYLIFLPLFHANSQYYTSMATLVVGGSIILLEKFSANTFWDTVAKNKPTVSSFVATIIKILLKTDPHPYEKKHSMRQVGYGLFVPKQDVDAFKERFGIHLFQWFGMTESITTNITTPLYSEMPEDEQTGILALGKPGLGQEVKIIDESGKECPFNTVGEIIIKSPSLMKGYYKNEEATGLTIIDGWLHTGDNGYMNEEGYIWFVDRNKDMIKRAGENISSLEIENVLSGHPGIANCAVVAAPDELREEKVVAYVELSNTEVTEEALRGYCEERLSSFKIPEEFYFIDEFPRTSIGKIQKNILRHRHQ</sequence>
<dbReference type="PANTHER" id="PTHR43201">
    <property type="entry name" value="ACYL-COA SYNTHETASE"/>
    <property type="match status" value="1"/>
</dbReference>
<dbReference type="InterPro" id="IPR025110">
    <property type="entry name" value="AMP-bd_C"/>
</dbReference>
<comment type="similarity">
    <text evidence="1">Belongs to the ATP-dependent AMP-binding enzyme family.</text>
</comment>
<reference evidence="6" key="1">
    <citation type="journal article" date="2019" name="Int. J. Syst. Evol. Microbiol.">
        <title>The Global Catalogue of Microorganisms (GCM) 10K type strain sequencing project: providing services to taxonomists for standard genome sequencing and annotation.</title>
        <authorList>
            <consortium name="The Broad Institute Genomics Platform"/>
            <consortium name="The Broad Institute Genome Sequencing Center for Infectious Disease"/>
            <person name="Wu L."/>
            <person name="Ma J."/>
        </authorList>
    </citation>
    <scope>NUCLEOTIDE SEQUENCE [LARGE SCALE GENOMIC DNA]</scope>
    <source>
        <strain evidence="6">IBRC-M 10703</strain>
    </source>
</reference>
<dbReference type="PANTHER" id="PTHR43201:SF5">
    <property type="entry name" value="MEDIUM-CHAIN ACYL-COA LIGASE ACSF2, MITOCHONDRIAL"/>
    <property type="match status" value="1"/>
</dbReference>
<evidence type="ECO:0000259" key="3">
    <source>
        <dbReference type="Pfam" id="PF00501"/>
    </source>
</evidence>
<dbReference type="Pfam" id="PF13193">
    <property type="entry name" value="AMP-binding_C"/>
    <property type="match status" value="1"/>
</dbReference>
<organism evidence="5 6">
    <name type="scientific">Oceanobacillus longus</name>
    <dbReference type="NCBI Taxonomy" id="930120"/>
    <lineage>
        <taxon>Bacteria</taxon>
        <taxon>Bacillati</taxon>
        <taxon>Bacillota</taxon>
        <taxon>Bacilli</taxon>
        <taxon>Bacillales</taxon>
        <taxon>Bacillaceae</taxon>
        <taxon>Oceanobacillus</taxon>
    </lineage>
</organism>
<name>A0ABV8GUN7_9BACI</name>
<protein>
    <submittedName>
        <fullName evidence="5">Class I adenylate-forming enzyme family protein</fullName>
    </submittedName>
</protein>
<feature type="domain" description="AMP-binding enzyme C-terminal" evidence="4">
    <location>
        <begin position="422"/>
        <end position="496"/>
    </location>
</feature>
<evidence type="ECO:0000256" key="2">
    <source>
        <dbReference type="ARBA" id="ARBA00022598"/>
    </source>
</evidence>
<dbReference type="Proteomes" id="UP001595772">
    <property type="component" value="Unassembled WGS sequence"/>
</dbReference>
<dbReference type="Pfam" id="PF00501">
    <property type="entry name" value="AMP-binding"/>
    <property type="match status" value="1"/>
</dbReference>
<dbReference type="InterPro" id="IPR042099">
    <property type="entry name" value="ANL_N_sf"/>
</dbReference>